<accession>A0A558B4Z6</accession>
<dbReference type="EMBL" id="VMRX01000040">
    <property type="protein sequence ID" value="TVT31589.1"/>
    <property type="molecule type" value="Genomic_DNA"/>
</dbReference>
<dbReference type="Proteomes" id="UP000319142">
    <property type="component" value="Unassembled WGS sequence"/>
</dbReference>
<protein>
    <submittedName>
        <fullName evidence="1">Uncharacterized protein</fullName>
    </submittedName>
</protein>
<evidence type="ECO:0000313" key="2">
    <source>
        <dbReference type="Proteomes" id="UP000319142"/>
    </source>
</evidence>
<proteinExistence type="predicted"/>
<dbReference type="AlphaFoldDB" id="A0A558B4Z6"/>
<comment type="caution">
    <text evidence="1">The sequence shown here is derived from an EMBL/GenBank/DDBJ whole genome shotgun (WGS) entry which is preliminary data.</text>
</comment>
<reference evidence="1 2" key="1">
    <citation type="submission" date="2019-07" db="EMBL/GenBank/DDBJ databases">
        <title>The pathways for chlorine oxyanion respiration interact through the shared metabolite chlorate.</title>
        <authorList>
            <person name="Barnum T.P."/>
            <person name="Cheng Y."/>
            <person name="Hill K.A."/>
            <person name="Lucas L.N."/>
            <person name="Carlson H.K."/>
            <person name="Coates J.D."/>
        </authorList>
    </citation>
    <scope>NUCLEOTIDE SEQUENCE [LARGE SCALE GENOMIC DNA]</scope>
    <source>
        <strain evidence="1">UCB</strain>
    </source>
</reference>
<gene>
    <name evidence="1" type="ORF">FHK81_14590</name>
</gene>
<name>A0A558B4Z6_9GAMM</name>
<dbReference type="RefSeq" id="WP_273134496.1">
    <property type="nucleotide sequence ID" value="NZ_VMRX01000040.1"/>
</dbReference>
<organism evidence="1 2">
    <name type="scientific">Marinobacter vinifirmus</name>
    <dbReference type="NCBI Taxonomy" id="355591"/>
    <lineage>
        <taxon>Bacteria</taxon>
        <taxon>Pseudomonadati</taxon>
        <taxon>Pseudomonadota</taxon>
        <taxon>Gammaproteobacteria</taxon>
        <taxon>Pseudomonadales</taxon>
        <taxon>Marinobacteraceae</taxon>
        <taxon>Marinobacter</taxon>
    </lineage>
</organism>
<evidence type="ECO:0000313" key="1">
    <source>
        <dbReference type="EMBL" id="TVT31589.1"/>
    </source>
</evidence>
<sequence length="261" mass="29878">MDRQSGQCEGLLSWVDLSRKDQARWIVSYLFRVQSQTKLAMYLVGQEDAAEIRYRQAISNGPGTLESVIQAKIIDDESHRLIESDVPSLKLIERMRLAWQQKKYREKSERQVSFQLPKGVADKVGKIARDKGQSKTYTLEQMVSDGVDAFEAGSARSARRVAKLRHQLEKAHLDAQAAEVTLIQWSETLLWALAEEVIRIHSDALDGESDEDAIVSFERMIERKVAELAPPAPLLRRQGSRIRPVKDYFIECLQKSLKNRW</sequence>